<gene>
    <name evidence="2" type="ORF">ARMOST_06429</name>
</gene>
<proteinExistence type="predicted"/>
<protein>
    <submittedName>
        <fullName evidence="2">Uncharacterized protein</fullName>
    </submittedName>
</protein>
<dbReference type="STRING" id="47428.A0A284R2Y9"/>
<dbReference type="EMBL" id="FUEG01000004">
    <property type="protein sequence ID" value="SJL03084.1"/>
    <property type="molecule type" value="Genomic_DNA"/>
</dbReference>
<accession>A0A284R2Y9</accession>
<dbReference type="OrthoDB" id="429143at2759"/>
<sequence>MYSTFWLYMHIPVFPSTTTSSILPAAISTLNTSSTLPMDGRPISSRRCGKRSFSRGHMTAQRAGTGLDDGASDNRWDYLTKQPPDPARLTERPHAQFMFGGGNAIGTLSFVDAAGGADDNQVKF</sequence>
<keyword evidence="3" id="KW-1185">Reference proteome</keyword>
<name>A0A284R2Y9_ARMOS</name>
<evidence type="ECO:0000313" key="2">
    <source>
        <dbReference type="EMBL" id="SJL03084.1"/>
    </source>
</evidence>
<feature type="region of interest" description="Disordered" evidence="1">
    <location>
        <begin position="34"/>
        <end position="88"/>
    </location>
</feature>
<dbReference type="AlphaFoldDB" id="A0A284R2Y9"/>
<evidence type="ECO:0000313" key="3">
    <source>
        <dbReference type="Proteomes" id="UP000219338"/>
    </source>
</evidence>
<dbReference type="Proteomes" id="UP000219338">
    <property type="component" value="Unassembled WGS sequence"/>
</dbReference>
<reference evidence="3" key="1">
    <citation type="journal article" date="2017" name="Nat. Ecol. Evol.">
        <title>Genome expansion and lineage-specific genetic innovations in the forest pathogenic fungi Armillaria.</title>
        <authorList>
            <person name="Sipos G."/>
            <person name="Prasanna A.N."/>
            <person name="Walter M.C."/>
            <person name="O'Connor E."/>
            <person name="Balint B."/>
            <person name="Krizsan K."/>
            <person name="Kiss B."/>
            <person name="Hess J."/>
            <person name="Varga T."/>
            <person name="Slot J."/>
            <person name="Riley R."/>
            <person name="Boka B."/>
            <person name="Rigling D."/>
            <person name="Barry K."/>
            <person name="Lee J."/>
            <person name="Mihaltcheva S."/>
            <person name="LaButti K."/>
            <person name="Lipzen A."/>
            <person name="Waldron R."/>
            <person name="Moloney N.M."/>
            <person name="Sperisen C."/>
            <person name="Kredics L."/>
            <person name="Vagvoelgyi C."/>
            <person name="Patrignani A."/>
            <person name="Fitzpatrick D."/>
            <person name="Nagy I."/>
            <person name="Doyle S."/>
            <person name="Anderson J.B."/>
            <person name="Grigoriev I.V."/>
            <person name="Gueldener U."/>
            <person name="Muensterkoetter M."/>
            <person name="Nagy L.G."/>
        </authorList>
    </citation>
    <scope>NUCLEOTIDE SEQUENCE [LARGE SCALE GENOMIC DNA]</scope>
    <source>
        <strain evidence="3">C18/9</strain>
    </source>
</reference>
<organism evidence="2 3">
    <name type="scientific">Armillaria ostoyae</name>
    <name type="common">Armillaria root rot fungus</name>
    <dbReference type="NCBI Taxonomy" id="47428"/>
    <lineage>
        <taxon>Eukaryota</taxon>
        <taxon>Fungi</taxon>
        <taxon>Dikarya</taxon>
        <taxon>Basidiomycota</taxon>
        <taxon>Agaricomycotina</taxon>
        <taxon>Agaricomycetes</taxon>
        <taxon>Agaricomycetidae</taxon>
        <taxon>Agaricales</taxon>
        <taxon>Marasmiineae</taxon>
        <taxon>Physalacriaceae</taxon>
        <taxon>Armillaria</taxon>
    </lineage>
</organism>
<evidence type="ECO:0000256" key="1">
    <source>
        <dbReference type="SAM" id="MobiDB-lite"/>
    </source>
</evidence>